<dbReference type="PANTHER" id="PTHR33884:SF3">
    <property type="entry name" value="UPF0410 PROTEIN YMGE"/>
    <property type="match status" value="1"/>
</dbReference>
<evidence type="ECO:0000256" key="2">
    <source>
        <dbReference type="ARBA" id="ARBA00011006"/>
    </source>
</evidence>
<dbReference type="GO" id="GO:0005886">
    <property type="term" value="C:plasma membrane"/>
    <property type="evidence" value="ECO:0007669"/>
    <property type="project" value="UniProtKB-SubCell"/>
</dbReference>
<keyword evidence="6 7" id="KW-0472">Membrane</keyword>
<dbReference type="EMBL" id="FXEG02000005">
    <property type="protein sequence ID" value="SOX56447.1"/>
    <property type="molecule type" value="Genomic_DNA"/>
</dbReference>
<reference evidence="8" key="1">
    <citation type="submission" date="2018-01" db="EMBL/GenBank/DDBJ databases">
        <authorList>
            <consortium name="Urmite Genomes"/>
        </authorList>
    </citation>
    <scope>NUCLEOTIDE SEQUENCE [LARGE SCALE GENOMIC DNA]</scope>
    <source>
        <strain evidence="8">AFP003</strain>
    </source>
</reference>
<comment type="similarity">
    <text evidence="2">Belongs to the UPF0410 family.</text>
</comment>
<dbReference type="AlphaFoldDB" id="A0A2K4YI43"/>
<evidence type="ECO:0000256" key="6">
    <source>
        <dbReference type="ARBA" id="ARBA00023136"/>
    </source>
</evidence>
<evidence type="ECO:0000256" key="7">
    <source>
        <dbReference type="SAM" id="Phobius"/>
    </source>
</evidence>
<dbReference type="OrthoDB" id="5197368at2"/>
<comment type="subcellular location">
    <subcellularLocation>
        <location evidence="1">Cell membrane</location>
        <topology evidence="1">Multi-pass membrane protein</topology>
    </subcellularLocation>
</comment>
<dbReference type="PANTHER" id="PTHR33884">
    <property type="entry name" value="UPF0410 PROTEIN YMGE"/>
    <property type="match status" value="1"/>
</dbReference>
<accession>A0A2K4YI43</accession>
<evidence type="ECO:0000313" key="9">
    <source>
        <dbReference type="Proteomes" id="UP000236318"/>
    </source>
</evidence>
<dbReference type="Pfam" id="PF04226">
    <property type="entry name" value="Transgly_assoc"/>
    <property type="match status" value="1"/>
</dbReference>
<dbReference type="RefSeq" id="WP_096291424.1">
    <property type="nucleotide sequence ID" value="NZ_FXEG02000005.1"/>
</dbReference>
<protein>
    <submittedName>
        <fullName evidence="8">GlsB/YeaQ/YmgE family stress response membrane protein</fullName>
    </submittedName>
</protein>
<dbReference type="Proteomes" id="UP000236318">
    <property type="component" value="Unassembled WGS sequence"/>
</dbReference>
<comment type="caution">
    <text evidence="8">The sequence shown here is derived from an EMBL/GenBank/DDBJ whole genome shotgun (WGS) entry which is preliminary data.</text>
</comment>
<evidence type="ECO:0000256" key="5">
    <source>
        <dbReference type="ARBA" id="ARBA00022989"/>
    </source>
</evidence>
<evidence type="ECO:0000313" key="8">
    <source>
        <dbReference type="EMBL" id="SOX56447.1"/>
    </source>
</evidence>
<keyword evidence="9" id="KW-1185">Reference proteome</keyword>
<name>A0A2K4YI43_9MYCO</name>
<evidence type="ECO:0000256" key="1">
    <source>
        <dbReference type="ARBA" id="ARBA00004651"/>
    </source>
</evidence>
<organism evidence="8 9">
    <name type="scientific">Mycobacterium ahvazicum</name>
    <dbReference type="NCBI Taxonomy" id="1964395"/>
    <lineage>
        <taxon>Bacteria</taxon>
        <taxon>Bacillati</taxon>
        <taxon>Actinomycetota</taxon>
        <taxon>Actinomycetes</taxon>
        <taxon>Mycobacteriales</taxon>
        <taxon>Mycobacteriaceae</taxon>
        <taxon>Mycobacterium</taxon>
        <taxon>Mycobacterium simiae complex</taxon>
    </lineage>
</organism>
<sequence length="93" mass="9634">MIGLIVTLLVVGLVAGALARLLVPGNQPMSILSTMALGIVGSFVGGFLGYVLFHKDAEQGFFQPAGLIGSVIGAVIVLLIWTRVGARTSGRIR</sequence>
<evidence type="ECO:0000256" key="4">
    <source>
        <dbReference type="ARBA" id="ARBA00022692"/>
    </source>
</evidence>
<evidence type="ECO:0000256" key="3">
    <source>
        <dbReference type="ARBA" id="ARBA00022475"/>
    </source>
</evidence>
<proteinExistence type="inferred from homology"/>
<feature type="transmembrane region" description="Helical" evidence="7">
    <location>
        <begin position="65"/>
        <end position="84"/>
    </location>
</feature>
<feature type="transmembrane region" description="Helical" evidence="7">
    <location>
        <begin position="29"/>
        <end position="53"/>
    </location>
</feature>
<gene>
    <name evidence="8" type="ORF">MAAFP003_5150</name>
</gene>
<keyword evidence="4 7" id="KW-0812">Transmembrane</keyword>
<dbReference type="InterPro" id="IPR007341">
    <property type="entry name" value="Transgly_assoc"/>
</dbReference>
<keyword evidence="5 7" id="KW-1133">Transmembrane helix</keyword>
<keyword evidence="3" id="KW-1003">Cell membrane</keyword>